<comment type="similarity">
    <text evidence="1 4">Belongs to the type-B carboxylesterase/lipase family.</text>
</comment>
<dbReference type="InterPro" id="IPR050309">
    <property type="entry name" value="Type-B_Carboxylest/Lipase"/>
</dbReference>
<sequence>MTSPLEITLDSGVVRGRLDRGLRTWRAIPYATAPTGPRRFRAPQPVEAWNGVRPAEAFGSPSPQRKSNFDENSLFVNVVAPQVPSDSLRPVMVFIHGGAYNGGNPSTPMYRGTSLVERGDIVYVSIQYRLGALGYLDFSEYSTAERSFETNLGLRDQIAAMTWVQRNIAAFGGDPNAVTVFGESSGANAVTTLMATPAARGLFARAIAQSPPAASAYGKERAHRWAREFLEIAQAPDTDPGSWLRSASVKDLVAAGEELARRGADEEPGTRAFAPVVGDDVLPEHPLDVFAAGRAHPVPLLVGSNLHEGRIFPRVLDILPTDPVRIEKMFSHTTPEVKARALAAYPTYPHRFAAADLGGDITFWEPAILCAQGHCQVAPTYSYRYDFAPRLLRLVGMGATHATELLAVFGRSDALTAALTAVGGRRGLTAVTSTMQRHWIHFARHGVPDRDWPAYSVPERQTMIFDETSRVENDPMGERRRAWIGYEHRR</sequence>
<dbReference type="Proteomes" id="UP000230886">
    <property type="component" value="Unassembled WGS sequence"/>
</dbReference>
<evidence type="ECO:0000256" key="1">
    <source>
        <dbReference type="ARBA" id="ARBA00005964"/>
    </source>
</evidence>
<evidence type="ECO:0000313" key="7">
    <source>
        <dbReference type="Proteomes" id="UP000230886"/>
    </source>
</evidence>
<evidence type="ECO:0000256" key="2">
    <source>
        <dbReference type="ARBA" id="ARBA00010515"/>
    </source>
</evidence>
<evidence type="ECO:0000313" key="6">
    <source>
        <dbReference type="EMBL" id="PCK24855.1"/>
    </source>
</evidence>
<proteinExistence type="inferred from homology"/>
<dbReference type="InterPro" id="IPR019826">
    <property type="entry name" value="Carboxylesterase_B_AS"/>
</dbReference>
<dbReference type="InterPro" id="IPR029058">
    <property type="entry name" value="AB_hydrolase_fold"/>
</dbReference>
<reference evidence="6 7" key="1">
    <citation type="submission" date="2017-07" db="EMBL/GenBank/DDBJ databases">
        <title>Draft sequence of Rhodococcus enclensis 23b-28.</title>
        <authorList>
            <person name="Besaury L."/>
            <person name="Sancelme M."/>
            <person name="Amato P."/>
            <person name="Lallement A."/>
            <person name="Delort A.-M."/>
        </authorList>
    </citation>
    <scope>NUCLEOTIDE SEQUENCE [LARGE SCALE GENOMIC DNA]</scope>
    <source>
        <strain evidence="6 7">23b-28</strain>
    </source>
</reference>
<evidence type="ECO:0000259" key="5">
    <source>
        <dbReference type="Pfam" id="PF00135"/>
    </source>
</evidence>
<evidence type="ECO:0000256" key="3">
    <source>
        <dbReference type="ARBA" id="ARBA00022801"/>
    </source>
</evidence>
<dbReference type="PROSITE" id="PS01173">
    <property type="entry name" value="LIPASE_GDXG_HIS"/>
    <property type="match status" value="1"/>
</dbReference>
<dbReference type="InterPro" id="IPR002018">
    <property type="entry name" value="CarbesteraseB"/>
</dbReference>
<comment type="similarity">
    <text evidence="2">Belongs to the 'GDXG' lipolytic enzyme family.</text>
</comment>
<feature type="domain" description="Carboxylesterase type B" evidence="5">
    <location>
        <begin position="6"/>
        <end position="478"/>
    </location>
</feature>
<dbReference type="RefSeq" id="WP_099698252.1">
    <property type="nucleotide sequence ID" value="NZ_NOVD01000023.1"/>
</dbReference>
<dbReference type="PROSITE" id="PS00122">
    <property type="entry name" value="CARBOXYLESTERASE_B_1"/>
    <property type="match status" value="1"/>
</dbReference>
<dbReference type="Gene3D" id="3.40.50.1820">
    <property type="entry name" value="alpha/beta hydrolase"/>
    <property type="match status" value="1"/>
</dbReference>
<dbReference type="AlphaFoldDB" id="A0A2A5J5J5"/>
<dbReference type="InterPro" id="IPR002168">
    <property type="entry name" value="Lipase_GDXG_HIS_AS"/>
</dbReference>
<dbReference type="GO" id="GO:0016787">
    <property type="term" value="F:hydrolase activity"/>
    <property type="evidence" value="ECO:0007669"/>
    <property type="project" value="UniProtKB-KW"/>
</dbReference>
<dbReference type="EC" id="3.1.1.-" evidence="4"/>
<name>A0A2A5J5J5_RHOSG</name>
<evidence type="ECO:0000256" key="4">
    <source>
        <dbReference type="RuleBase" id="RU361235"/>
    </source>
</evidence>
<dbReference type="PANTHER" id="PTHR11559">
    <property type="entry name" value="CARBOXYLESTERASE"/>
    <property type="match status" value="1"/>
</dbReference>
<accession>A0A2A5J5J5</accession>
<organism evidence="6 7">
    <name type="scientific">Rhodococcus qingshengii</name>
    <dbReference type="NCBI Taxonomy" id="334542"/>
    <lineage>
        <taxon>Bacteria</taxon>
        <taxon>Bacillati</taxon>
        <taxon>Actinomycetota</taxon>
        <taxon>Actinomycetes</taxon>
        <taxon>Mycobacteriales</taxon>
        <taxon>Nocardiaceae</taxon>
        <taxon>Rhodococcus</taxon>
        <taxon>Rhodococcus erythropolis group</taxon>
    </lineage>
</organism>
<keyword evidence="3 4" id="KW-0378">Hydrolase</keyword>
<protein>
    <recommendedName>
        <fullName evidence="4">Carboxylic ester hydrolase</fullName>
        <ecNumber evidence="4">3.1.1.-</ecNumber>
    </recommendedName>
</protein>
<comment type="caution">
    <text evidence="6">The sequence shown here is derived from an EMBL/GenBank/DDBJ whole genome shotgun (WGS) entry which is preliminary data.</text>
</comment>
<dbReference type="SUPFAM" id="SSF53474">
    <property type="entry name" value="alpha/beta-Hydrolases"/>
    <property type="match status" value="1"/>
</dbReference>
<dbReference type="EMBL" id="NOVD01000023">
    <property type="protein sequence ID" value="PCK24855.1"/>
    <property type="molecule type" value="Genomic_DNA"/>
</dbReference>
<dbReference type="Pfam" id="PF00135">
    <property type="entry name" value="COesterase"/>
    <property type="match status" value="1"/>
</dbReference>
<gene>
    <name evidence="6" type="ORF">CHR55_23880</name>
</gene>